<name>A0A8S5VPW0_9CAUD</name>
<reference evidence="2" key="1">
    <citation type="journal article" date="2021" name="Proc. Natl. Acad. Sci. U.S.A.">
        <title>A Catalog of Tens of Thousands of Viruses from Human Metagenomes Reveals Hidden Associations with Chronic Diseases.</title>
        <authorList>
            <person name="Tisza M.J."/>
            <person name="Buck C.B."/>
        </authorList>
    </citation>
    <scope>NUCLEOTIDE SEQUENCE</scope>
    <source>
        <strain evidence="2">CtS9I1</strain>
    </source>
</reference>
<proteinExistence type="predicted"/>
<sequence>MVQREVLRESKGDSIVSKEDWGLVTLPTSGDPEKIAIGRLKAASDMALKYYGTPLVVTTSGGKDSSVCVELALRGGIPFEVQHNHTTADAPETVRFVRQEFARLENLGIKCTVNYPTYKGKRTSMWSLIPQKLMPPTRIMRYCCAVLKEQGGNGRFITTGVRWAESSRRKRDSGVFEAYTRNKANKIVLKGEKQEPGEIFEGCKVAAKRVVNPIVDWTDNQVWSFLQDAKVPVNPLYKCGLDRVGCIGCPLAKKSKRYAEFRRWPAYEKLYIQSFDRMLDERRVRGKLNGNWMMGGTGQDVFRWWMEEDVLPGQMSMEDFT</sequence>
<dbReference type="EMBL" id="BK035350">
    <property type="protein sequence ID" value="DAG95059.1"/>
    <property type="molecule type" value="Genomic_DNA"/>
</dbReference>
<dbReference type="Pfam" id="PF01507">
    <property type="entry name" value="PAPS_reduct"/>
    <property type="match status" value="1"/>
</dbReference>
<dbReference type="InterPro" id="IPR002500">
    <property type="entry name" value="PAPS_reduct_dom"/>
</dbReference>
<evidence type="ECO:0000259" key="1">
    <source>
        <dbReference type="Pfam" id="PF01507"/>
    </source>
</evidence>
<dbReference type="InterPro" id="IPR014729">
    <property type="entry name" value="Rossmann-like_a/b/a_fold"/>
</dbReference>
<feature type="domain" description="Phosphoadenosine phosphosulphate reductase" evidence="1">
    <location>
        <begin position="55"/>
        <end position="251"/>
    </location>
</feature>
<dbReference type="SUPFAM" id="SSF52402">
    <property type="entry name" value="Adenine nucleotide alpha hydrolases-like"/>
    <property type="match status" value="1"/>
</dbReference>
<dbReference type="PANTHER" id="PTHR43196:SF2">
    <property type="entry name" value="PHOSPHOADENOSINE PHOSPHOSULFATE REDUCTASE"/>
    <property type="match status" value="1"/>
</dbReference>
<dbReference type="GO" id="GO:0003824">
    <property type="term" value="F:catalytic activity"/>
    <property type="evidence" value="ECO:0007669"/>
    <property type="project" value="InterPro"/>
</dbReference>
<organism evidence="2">
    <name type="scientific">Ackermannviridae sp</name>
    <dbReference type="NCBI Taxonomy" id="2831612"/>
    <lineage>
        <taxon>Viruses</taxon>
        <taxon>Duplodnaviria</taxon>
        <taxon>Heunggongvirae</taxon>
        <taxon>Uroviricota</taxon>
        <taxon>Caudoviricetes</taxon>
        <taxon>Pantevenvirales</taxon>
        <taxon>Ackermannviridae</taxon>
    </lineage>
</organism>
<protein>
    <submittedName>
        <fullName evidence="2">Phosphoadenosine-phosphosulfate reductase</fullName>
    </submittedName>
</protein>
<dbReference type="Gene3D" id="3.40.50.620">
    <property type="entry name" value="HUPs"/>
    <property type="match status" value="1"/>
</dbReference>
<evidence type="ECO:0000313" key="2">
    <source>
        <dbReference type="EMBL" id="DAG95059.1"/>
    </source>
</evidence>
<dbReference type="InterPro" id="IPR050128">
    <property type="entry name" value="Sulfate_adenylyltrnsfr_sub2"/>
</dbReference>
<dbReference type="PANTHER" id="PTHR43196">
    <property type="entry name" value="SULFATE ADENYLYLTRANSFERASE SUBUNIT 2"/>
    <property type="match status" value="1"/>
</dbReference>
<accession>A0A8S5VPW0</accession>